<comment type="caution">
    <text evidence="5">The sequence shown here is derived from an EMBL/GenBank/DDBJ whole genome shotgun (WGS) entry which is preliminary data.</text>
</comment>
<keyword evidence="3" id="KW-0812">Transmembrane</keyword>
<dbReference type="InterPro" id="IPR027417">
    <property type="entry name" value="P-loop_NTPase"/>
</dbReference>
<dbReference type="AlphaFoldDB" id="A0ABD3E3J4"/>
<dbReference type="GO" id="GO:0003723">
    <property type="term" value="F:RNA binding"/>
    <property type="evidence" value="ECO:0007669"/>
    <property type="project" value="UniProtKB-KW"/>
</dbReference>
<dbReference type="SUPFAM" id="SSF54928">
    <property type="entry name" value="RNA-binding domain, RBD"/>
    <property type="match status" value="1"/>
</dbReference>
<dbReference type="InterPro" id="IPR035979">
    <property type="entry name" value="RBD_domain_sf"/>
</dbReference>
<dbReference type="Gene3D" id="3.30.70.330">
    <property type="match status" value="1"/>
</dbReference>
<evidence type="ECO:0000259" key="4">
    <source>
        <dbReference type="Pfam" id="PF11835"/>
    </source>
</evidence>
<reference evidence="6" key="1">
    <citation type="journal article" date="2024" name="IScience">
        <title>Strigolactones Initiate the Formation of Haustorium-like Structures in Castilleja.</title>
        <authorList>
            <person name="Buerger M."/>
            <person name="Peterson D."/>
            <person name="Chory J."/>
        </authorList>
    </citation>
    <scope>NUCLEOTIDE SEQUENCE [LARGE SCALE GENOMIC DNA]</scope>
</reference>
<name>A0ABD3E3J4_9LAMI</name>
<gene>
    <name evidence="5" type="ORF">CASFOL_005094</name>
</gene>
<keyword evidence="3" id="KW-0472">Membrane</keyword>
<evidence type="ECO:0000313" key="6">
    <source>
        <dbReference type="Proteomes" id="UP001632038"/>
    </source>
</evidence>
<evidence type="ECO:0000256" key="3">
    <source>
        <dbReference type="SAM" id="Phobius"/>
    </source>
</evidence>
<keyword evidence="3" id="KW-1133">Transmembrane helix</keyword>
<dbReference type="SUPFAM" id="SSF52540">
    <property type="entry name" value="P-loop containing nucleoside triphosphate hydrolases"/>
    <property type="match status" value="1"/>
</dbReference>
<keyword evidence="2" id="KW-0694">RNA-binding</keyword>
<keyword evidence="1" id="KW-0677">Repeat</keyword>
<protein>
    <recommendedName>
        <fullName evidence="4">PTBP1-like RNA recognition motif 2 domain-containing protein</fullName>
    </recommendedName>
</protein>
<proteinExistence type="predicted"/>
<feature type="domain" description="PTBP1-like RNA recognition motif 2" evidence="4">
    <location>
        <begin position="114"/>
        <end position="191"/>
    </location>
</feature>
<evidence type="ECO:0000313" key="5">
    <source>
        <dbReference type="EMBL" id="KAL3648691.1"/>
    </source>
</evidence>
<dbReference type="PANTHER" id="PTHR15592">
    <property type="entry name" value="MATRIN 3/NUCLEAR PROTEIN 220-RELATED"/>
    <property type="match status" value="1"/>
</dbReference>
<dbReference type="Gene3D" id="3.40.50.300">
    <property type="entry name" value="P-loop containing nucleotide triphosphate hydrolases"/>
    <property type="match status" value="1"/>
</dbReference>
<accession>A0ABD3E3J4</accession>
<feature type="transmembrane region" description="Helical" evidence="3">
    <location>
        <begin position="391"/>
        <end position="412"/>
    </location>
</feature>
<dbReference type="InterPro" id="IPR012677">
    <property type="entry name" value="Nucleotide-bd_a/b_plait_sf"/>
</dbReference>
<organism evidence="5 6">
    <name type="scientific">Castilleja foliolosa</name>
    <dbReference type="NCBI Taxonomy" id="1961234"/>
    <lineage>
        <taxon>Eukaryota</taxon>
        <taxon>Viridiplantae</taxon>
        <taxon>Streptophyta</taxon>
        <taxon>Embryophyta</taxon>
        <taxon>Tracheophyta</taxon>
        <taxon>Spermatophyta</taxon>
        <taxon>Magnoliopsida</taxon>
        <taxon>eudicotyledons</taxon>
        <taxon>Gunneridae</taxon>
        <taxon>Pentapetalae</taxon>
        <taxon>asterids</taxon>
        <taxon>lamiids</taxon>
        <taxon>Lamiales</taxon>
        <taxon>Orobanchaceae</taxon>
        <taxon>Pedicularideae</taxon>
        <taxon>Castillejinae</taxon>
        <taxon>Castilleja</taxon>
    </lineage>
</organism>
<dbReference type="EMBL" id="JAVIJP010000007">
    <property type="protein sequence ID" value="KAL3648691.1"/>
    <property type="molecule type" value="Genomic_DNA"/>
</dbReference>
<sequence length="414" mass="47937">MFYRDEFQPDWCSFMNGSRRDLPKSDGSEPLTWLYKTSKYFEFYGTSPDERLRLVASMLEGPATDWFRWRMSSGLIDDWDDFVSKFKQRFDPLFYVDYFDRLKMSKPPREEEPSRILIASIHNMLYPMTVEVLHQVFDPHGVVDKIVTFQKSAGFQALIRYQSHESAISARDSLHGRDIYDGCCRLDIQFSNLDRLQVNFNDERTHDITVPTAAVEYKAENRHVAHSDEVKNLSTDTAHMKDVIVDVSDTGDPVRQINQVEVSDMVVVLNKPDQIDDEELVDLVIVEVRESLTSSEVSGDNISVDCGSAFALEVLMASPKIKRAENESVATFYKLEGPTVIVIGERLNPNMIYFLSYTLRTRWFLKRGRMIWIRAGQRGRGPKPGRWTETYYLACYYLGLSLFYYLCIKLGFNI</sequence>
<dbReference type="Pfam" id="PF11835">
    <property type="entry name" value="RRM_8"/>
    <property type="match status" value="1"/>
</dbReference>
<keyword evidence="6" id="KW-1185">Reference proteome</keyword>
<dbReference type="InterPro" id="IPR021790">
    <property type="entry name" value="PTBP1-like_RRM2"/>
</dbReference>
<evidence type="ECO:0000256" key="1">
    <source>
        <dbReference type="ARBA" id="ARBA00022737"/>
    </source>
</evidence>
<evidence type="ECO:0000256" key="2">
    <source>
        <dbReference type="ARBA" id="ARBA00022884"/>
    </source>
</evidence>
<dbReference type="Proteomes" id="UP001632038">
    <property type="component" value="Unassembled WGS sequence"/>
</dbReference>